<dbReference type="PIRSF" id="PIRSF000654">
    <property type="entry name" value="Integrin-linked_kinase"/>
    <property type="match status" value="1"/>
</dbReference>
<dbReference type="Pfam" id="PF00069">
    <property type="entry name" value="Pkinase"/>
    <property type="match status" value="1"/>
</dbReference>
<dbReference type="InterPro" id="IPR000719">
    <property type="entry name" value="Prot_kinase_dom"/>
</dbReference>
<dbReference type="PROSITE" id="PS50011">
    <property type="entry name" value="PROTEIN_KINASE_DOM"/>
    <property type="match status" value="1"/>
</dbReference>
<gene>
    <name evidence="2" type="ORF">M407DRAFT_79189</name>
</gene>
<dbReference type="InterPro" id="IPR051681">
    <property type="entry name" value="Ser/Thr_Kinases-Pseudokinases"/>
</dbReference>
<dbReference type="STRING" id="1051891.A0A0C3KM69"/>
<dbReference type="PANTHER" id="PTHR44329:SF214">
    <property type="entry name" value="PROTEIN KINASE DOMAIN-CONTAINING PROTEIN"/>
    <property type="match status" value="1"/>
</dbReference>
<evidence type="ECO:0000313" key="3">
    <source>
        <dbReference type="Proteomes" id="UP000054248"/>
    </source>
</evidence>
<reference evidence="3" key="2">
    <citation type="submission" date="2015-01" db="EMBL/GenBank/DDBJ databases">
        <title>Evolutionary Origins and Diversification of the Mycorrhizal Mutualists.</title>
        <authorList>
            <consortium name="DOE Joint Genome Institute"/>
            <consortium name="Mycorrhizal Genomics Consortium"/>
            <person name="Kohler A."/>
            <person name="Kuo A."/>
            <person name="Nagy L.G."/>
            <person name="Floudas D."/>
            <person name="Copeland A."/>
            <person name="Barry K.W."/>
            <person name="Cichocki N."/>
            <person name="Veneault-Fourrey C."/>
            <person name="LaButti K."/>
            <person name="Lindquist E.A."/>
            <person name="Lipzen A."/>
            <person name="Lundell T."/>
            <person name="Morin E."/>
            <person name="Murat C."/>
            <person name="Riley R."/>
            <person name="Ohm R."/>
            <person name="Sun H."/>
            <person name="Tunlid A."/>
            <person name="Henrissat B."/>
            <person name="Grigoriev I.V."/>
            <person name="Hibbett D.S."/>
            <person name="Martin F."/>
        </authorList>
    </citation>
    <scope>NUCLEOTIDE SEQUENCE [LARGE SCALE GENOMIC DNA]</scope>
    <source>
        <strain evidence="3">MUT 4182</strain>
    </source>
</reference>
<dbReference type="SUPFAM" id="SSF56112">
    <property type="entry name" value="Protein kinase-like (PK-like)"/>
    <property type="match status" value="1"/>
</dbReference>
<evidence type="ECO:0000259" key="1">
    <source>
        <dbReference type="PROSITE" id="PS50011"/>
    </source>
</evidence>
<dbReference type="AlphaFoldDB" id="A0A0C3KM69"/>
<dbReference type="HOGENOM" id="CLU_000288_7_18_1"/>
<reference evidence="2 3" key="1">
    <citation type="submission" date="2014-04" db="EMBL/GenBank/DDBJ databases">
        <authorList>
            <consortium name="DOE Joint Genome Institute"/>
            <person name="Kuo A."/>
            <person name="Girlanda M."/>
            <person name="Perotto S."/>
            <person name="Kohler A."/>
            <person name="Nagy L.G."/>
            <person name="Floudas D."/>
            <person name="Copeland A."/>
            <person name="Barry K.W."/>
            <person name="Cichocki N."/>
            <person name="Veneault-Fourrey C."/>
            <person name="LaButti K."/>
            <person name="Lindquist E.A."/>
            <person name="Lipzen A."/>
            <person name="Lundell T."/>
            <person name="Morin E."/>
            <person name="Murat C."/>
            <person name="Sun H."/>
            <person name="Tunlid A."/>
            <person name="Henrissat B."/>
            <person name="Grigoriev I.V."/>
            <person name="Hibbett D.S."/>
            <person name="Martin F."/>
            <person name="Nordberg H.P."/>
            <person name="Cantor M.N."/>
            <person name="Hua S.X."/>
        </authorList>
    </citation>
    <scope>NUCLEOTIDE SEQUENCE [LARGE SCALE GENOMIC DNA]</scope>
    <source>
        <strain evidence="2 3">MUT 4182</strain>
    </source>
</reference>
<dbReference type="InterPro" id="IPR008271">
    <property type="entry name" value="Ser/Thr_kinase_AS"/>
</dbReference>
<name>A0A0C3KM69_9AGAM</name>
<dbReference type="GO" id="GO:0005524">
    <property type="term" value="F:ATP binding"/>
    <property type="evidence" value="ECO:0007669"/>
    <property type="project" value="InterPro"/>
</dbReference>
<sequence>MESNLSCCQRIIRETTIWKVAQHPNILSFYGYQIVGGEAMLVSPWCKNGSLDSYIDKHKNLSEGEKLKLVPRGLAYLHSRNPPIAHGDIKPQNVIITDKVEAALCDFGIARVMCDFTTGVTSRNPGAGTTRYQAKELLLDSAQPTNMSDLYAFGGLILATMSGKPPFHQHKTTTSVILAITQDQTPRPADHLELDEKDPLWNLLRECWKTDPKKRPTVKQVSRMVRLAS</sequence>
<protein>
    <recommendedName>
        <fullName evidence="1">Protein kinase domain-containing protein</fullName>
    </recommendedName>
</protein>
<proteinExistence type="predicted"/>
<dbReference type="CDD" id="cd14014">
    <property type="entry name" value="STKc_PknB_like"/>
    <property type="match status" value="1"/>
</dbReference>
<dbReference type="GO" id="GO:0004674">
    <property type="term" value="F:protein serine/threonine kinase activity"/>
    <property type="evidence" value="ECO:0007669"/>
    <property type="project" value="TreeGrafter"/>
</dbReference>
<organism evidence="2 3">
    <name type="scientific">Tulasnella calospora MUT 4182</name>
    <dbReference type="NCBI Taxonomy" id="1051891"/>
    <lineage>
        <taxon>Eukaryota</taxon>
        <taxon>Fungi</taxon>
        <taxon>Dikarya</taxon>
        <taxon>Basidiomycota</taxon>
        <taxon>Agaricomycotina</taxon>
        <taxon>Agaricomycetes</taxon>
        <taxon>Cantharellales</taxon>
        <taxon>Tulasnellaceae</taxon>
        <taxon>Tulasnella</taxon>
    </lineage>
</organism>
<dbReference type="EMBL" id="KN823109">
    <property type="protein sequence ID" value="KIO22448.1"/>
    <property type="molecule type" value="Genomic_DNA"/>
</dbReference>
<dbReference type="PROSITE" id="PS00108">
    <property type="entry name" value="PROTEIN_KINASE_ST"/>
    <property type="match status" value="1"/>
</dbReference>
<dbReference type="PANTHER" id="PTHR44329">
    <property type="entry name" value="SERINE/THREONINE-PROTEIN KINASE TNNI3K-RELATED"/>
    <property type="match status" value="1"/>
</dbReference>
<accession>A0A0C3KM69</accession>
<keyword evidence="3" id="KW-1185">Reference proteome</keyword>
<evidence type="ECO:0000313" key="2">
    <source>
        <dbReference type="EMBL" id="KIO22448.1"/>
    </source>
</evidence>
<dbReference type="Gene3D" id="1.10.510.10">
    <property type="entry name" value="Transferase(Phosphotransferase) domain 1"/>
    <property type="match status" value="1"/>
</dbReference>
<dbReference type="Proteomes" id="UP000054248">
    <property type="component" value="Unassembled WGS sequence"/>
</dbReference>
<dbReference type="SMART" id="SM00220">
    <property type="entry name" value="S_TKc"/>
    <property type="match status" value="1"/>
</dbReference>
<dbReference type="OrthoDB" id="4062651at2759"/>
<feature type="domain" description="Protein kinase" evidence="1">
    <location>
        <begin position="1"/>
        <end position="227"/>
    </location>
</feature>
<dbReference type="InterPro" id="IPR011009">
    <property type="entry name" value="Kinase-like_dom_sf"/>
</dbReference>